<evidence type="ECO:0000313" key="2">
    <source>
        <dbReference type="Proteomes" id="UP000006854"/>
    </source>
</evidence>
<dbReference type="KEGG" id="sve:SVEN_2481"/>
<accession>F2R3C5</accession>
<dbReference type="OrthoDB" id="4314727at2"/>
<gene>
    <name evidence="1" type="ordered locus">SVEN_2481</name>
</gene>
<sequence length="77" mass="8598">MHSNTPQGTHVYVLTLENQRKSACTLSGTYTPPPGATRWDVLSQLRFDAVRQYPSMESAIVLYFALEANRLDQGVTP</sequence>
<dbReference type="PATRIC" id="fig|953739.5.peg.4674"/>
<name>F2R3C5_STRVP</name>
<dbReference type="AlphaFoldDB" id="F2R3C5"/>
<dbReference type="RefSeq" id="WP_015033685.1">
    <property type="nucleotide sequence ID" value="NC_018750.1"/>
</dbReference>
<dbReference type="HOGENOM" id="CLU_202641_0_0_11"/>
<organism evidence="1 2">
    <name type="scientific">Streptomyces venezuelae (strain ATCC 10712 / CBS 650.69 / DSM 40230 / JCM 4526 / NBRC 13096 / PD 04745)</name>
    <dbReference type="NCBI Taxonomy" id="953739"/>
    <lineage>
        <taxon>Bacteria</taxon>
        <taxon>Bacillati</taxon>
        <taxon>Actinomycetota</taxon>
        <taxon>Actinomycetes</taxon>
        <taxon>Kitasatosporales</taxon>
        <taxon>Streptomycetaceae</taxon>
        <taxon>Streptomyces</taxon>
    </lineage>
</organism>
<dbReference type="STRING" id="953739.SVEN_2481"/>
<dbReference type="EMBL" id="FR845719">
    <property type="protein sequence ID" value="CCA55767.1"/>
    <property type="molecule type" value="Genomic_DNA"/>
</dbReference>
<reference evidence="1 2" key="1">
    <citation type="journal article" date="2011" name="BMC Genomics">
        <title>Genome-wide analysis of the role of GlnR in Streptomyces venezuelae provides new insights into global nitrogen regulation in actinomycetes.</title>
        <authorList>
            <person name="Pullan S.T."/>
            <person name="Bibb M.J."/>
            <person name="Merrick M."/>
        </authorList>
    </citation>
    <scope>NUCLEOTIDE SEQUENCE [LARGE SCALE GENOMIC DNA]</scope>
    <source>
        <strain evidence="1">ATCC 10712</strain>
    </source>
</reference>
<keyword evidence="2" id="KW-1185">Reference proteome</keyword>
<protein>
    <submittedName>
        <fullName evidence="1">Uncharacterized protein</fullName>
    </submittedName>
</protein>
<evidence type="ECO:0000313" key="1">
    <source>
        <dbReference type="EMBL" id="CCA55767.1"/>
    </source>
</evidence>
<dbReference type="GeneID" id="51863050"/>
<dbReference type="Proteomes" id="UP000006854">
    <property type="component" value="Chromosome"/>
</dbReference>
<proteinExistence type="predicted"/>